<dbReference type="STRING" id="1314781.A0A165KB78"/>
<evidence type="ECO:0000259" key="3">
    <source>
        <dbReference type="Pfam" id="PF20153"/>
    </source>
</evidence>
<proteinExistence type="predicted"/>
<feature type="region of interest" description="Disordered" evidence="1">
    <location>
        <begin position="1"/>
        <end position="21"/>
    </location>
</feature>
<feature type="region of interest" description="Disordered" evidence="1">
    <location>
        <begin position="1007"/>
        <end position="1026"/>
    </location>
</feature>
<keyword evidence="2" id="KW-0472">Membrane</keyword>
<organism evidence="4 5">
    <name type="scientific">Exidia glandulosa HHB12029</name>
    <dbReference type="NCBI Taxonomy" id="1314781"/>
    <lineage>
        <taxon>Eukaryota</taxon>
        <taxon>Fungi</taxon>
        <taxon>Dikarya</taxon>
        <taxon>Basidiomycota</taxon>
        <taxon>Agaricomycotina</taxon>
        <taxon>Agaricomycetes</taxon>
        <taxon>Auriculariales</taxon>
        <taxon>Exidiaceae</taxon>
        <taxon>Exidia</taxon>
    </lineage>
</organism>
<protein>
    <recommendedName>
        <fullName evidence="3">DUF6535 domain-containing protein</fullName>
    </recommendedName>
</protein>
<gene>
    <name evidence="4" type="ORF">EXIGLDRAFT_833867</name>
</gene>
<feature type="transmembrane region" description="Helical" evidence="2">
    <location>
        <begin position="138"/>
        <end position="157"/>
    </location>
</feature>
<feature type="transmembrane region" description="Helical" evidence="2">
    <location>
        <begin position="227"/>
        <end position="247"/>
    </location>
</feature>
<dbReference type="AlphaFoldDB" id="A0A165KB78"/>
<dbReference type="EMBL" id="KV425947">
    <property type="protein sequence ID" value="KZV96078.1"/>
    <property type="molecule type" value="Genomic_DNA"/>
</dbReference>
<keyword evidence="5" id="KW-1185">Reference proteome</keyword>
<evidence type="ECO:0000256" key="2">
    <source>
        <dbReference type="SAM" id="Phobius"/>
    </source>
</evidence>
<dbReference type="Pfam" id="PF20153">
    <property type="entry name" value="DUF6535"/>
    <property type="match status" value="1"/>
</dbReference>
<dbReference type="OrthoDB" id="3221808at2759"/>
<dbReference type="InterPro" id="IPR045338">
    <property type="entry name" value="DUF6535"/>
</dbReference>
<reference evidence="4 5" key="1">
    <citation type="journal article" date="2016" name="Mol. Biol. Evol.">
        <title>Comparative Genomics of Early-Diverging Mushroom-Forming Fungi Provides Insights into the Origins of Lignocellulose Decay Capabilities.</title>
        <authorList>
            <person name="Nagy L.G."/>
            <person name="Riley R."/>
            <person name="Tritt A."/>
            <person name="Adam C."/>
            <person name="Daum C."/>
            <person name="Floudas D."/>
            <person name="Sun H."/>
            <person name="Yadav J.S."/>
            <person name="Pangilinan J."/>
            <person name="Larsson K.H."/>
            <person name="Matsuura K."/>
            <person name="Barry K."/>
            <person name="Labutti K."/>
            <person name="Kuo R."/>
            <person name="Ohm R.A."/>
            <person name="Bhattacharya S.S."/>
            <person name="Shirouzu T."/>
            <person name="Yoshinaga Y."/>
            <person name="Martin F.M."/>
            <person name="Grigoriev I.V."/>
            <person name="Hibbett D.S."/>
        </authorList>
    </citation>
    <scope>NUCLEOTIDE SEQUENCE [LARGE SCALE GENOMIC DNA]</scope>
    <source>
        <strain evidence="4 5">HHB12029</strain>
    </source>
</reference>
<evidence type="ECO:0000256" key="1">
    <source>
        <dbReference type="SAM" id="MobiDB-lite"/>
    </source>
</evidence>
<evidence type="ECO:0000313" key="5">
    <source>
        <dbReference type="Proteomes" id="UP000077266"/>
    </source>
</evidence>
<keyword evidence="2" id="KW-1133">Transmembrane helix</keyword>
<dbReference type="InParanoid" id="A0A165KB78"/>
<sequence>MGADGFPPEHAPTTTPSPQWRESAFDAEFKRKYAPDEFGNEMGPNARVWNVYRDEATAHDNALLDGWHKTLNILLLFAALFSAVVTAFIVDTYKLLLPITASGNDPEVLRRAAGTSSRGGPLSSDLGVSLGRARWLNGVWFTSLIFSITSAFLAILVKQWLDSYSARTSAPASCAQDWSRRRTFYSDGLVAWRMSTFISVLPLFLHVSLFLFLAGLVILLWDLDAFLSMWVLFLTAIVLTFYVASTLMPIFRRDCPSATPLTGPSRKLLHFISTSPIVALSFAFGESYSSQNSDYLPITEKRIASPTRNPRVAAVFTQLSHTRRLLRRRVSFLAARWRARLHEMQNAQIPSEPATTHVLDAHALRWVMKTSPSSHVVSVAFQAVGALPPWSPVLSYLRTPELRSLIEICLRSLYTQRLTTHERRYECTPDEVGRDLRALVCLYGTDGTTILSECAPLLLQTFEACREADIRFLLSAISAAKYLPSATWFTSVLKETGLEAEAQDLPFQTSSAFQVLYIASLPLVCRLRLVEILVDKLSDEDLIRALQTFRVHLHNDYVCSCAVYHIGDCSLQCGVELLSDLSSSRTELELSDDDVILAMRILRRLLHRINPQRMSPIQHSRFIALLASGDIDFEGWTYEDLQDVMIVTAGLANALRSARAPTRWNGAWSRALASILCASMKFSAEGGHDIASRAITVITLMFDLDDAQQHYCLHPGTQFASDLLHPHTVDGLSFWDMICELLPDSIGDISALGELLAASLHWATRNGHSVGAMLDKFFDRLKCSNCNIERADHPDYLASRGSCKSCKDKNVECVPRARRVPEFERDCEKAIELLEHAYEILKDAGRHKSDEKTRAIPDLVSKAKGILEERARARKEQQEAEFGTLTHSVEAIFQSNVPVIDQGITGNSVTPSDTVQHRDQAMASSAPSGAFDSSWDNAPGPPPYAMPQTEAGYPQQPEAIPLSAVFTLPPALSGSHAEPGVVSSDIVSVLPGYPSFTSLSPPPTLAHDASNVVGGGDPSSSSGSAPLPVVNDYMDNLTWDSSQGTAEEFSADIWIYLDPSAFDETDQDVEGIDGSAGLRL</sequence>
<keyword evidence="2" id="KW-0812">Transmembrane</keyword>
<accession>A0A165KB78</accession>
<feature type="transmembrane region" description="Helical" evidence="2">
    <location>
        <begin position="71"/>
        <end position="90"/>
    </location>
</feature>
<feature type="domain" description="DUF6535" evidence="3">
    <location>
        <begin position="49"/>
        <end position="221"/>
    </location>
</feature>
<dbReference type="Proteomes" id="UP000077266">
    <property type="component" value="Unassembled WGS sequence"/>
</dbReference>
<feature type="transmembrane region" description="Helical" evidence="2">
    <location>
        <begin position="190"/>
        <end position="221"/>
    </location>
</feature>
<evidence type="ECO:0000313" key="4">
    <source>
        <dbReference type="EMBL" id="KZV96078.1"/>
    </source>
</evidence>
<name>A0A165KB78_EXIGL</name>